<evidence type="ECO:0000313" key="9">
    <source>
        <dbReference type="EMBL" id="VFK23191.1"/>
    </source>
</evidence>
<organism evidence="8">
    <name type="scientific">Candidatus Kentrum sp. FM</name>
    <dbReference type="NCBI Taxonomy" id="2126340"/>
    <lineage>
        <taxon>Bacteria</taxon>
        <taxon>Pseudomonadati</taxon>
        <taxon>Pseudomonadota</taxon>
        <taxon>Gammaproteobacteria</taxon>
        <taxon>Candidatus Kentrum</taxon>
    </lineage>
</organism>
<feature type="compositionally biased region" description="Basic residues" evidence="1">
    <location>
        <begin position="1"/>
        <end position="17"/>
    </location>
</feature>
<dbReference type="EMBL" id="CAADFL010000055">
    <property type="protein sequence ID" value="VFK07981.1"/>
    <property type="molecule type" value="Genomic_DNA"/>
</dbReference>
<dbReference type="EMBL" id="CAADEZ010000154">
    <property type="protein sequence ID" value="VFJ55726.1"/>
    <property type="molecule type" value="Genomic_DNA"/>
</dbReference>
<evidence type="ECO:0000313" key="6">
    <source>
        <dbReference type="EMBL" id="VFJ76974.1"/>
    </source>
</evidence>
<dbReference type="EMBL" id="CAADFA010000055">
    <property type="protein sequence ID" value="VFJ48135.1"/>
    <property type="molecule type" value="Genomic_DNA"/>
</dbReference>
<dbReference type="EMBL" id="CAADEZ010000230">
    <property type="protein sequence ID" value="VFJ59093.1"/>
    <property type="molecule type" value="Genomic_DNA"/>
</dbReference>
<gene>
    <name evidence="3" type="ORF">BECKFM1743A_GA0114220_101543</name>
    <name evidence="4" type="ORF">BECKFM1743A_GA0114220_102309</name>
    <name evidence="6" type="ORF">BECKFM1743A_GA0114220_109542</name>
    <name evidence="8" type="ORF">BECKFM1743B_GA0114221_100558</name>
    <name evidence="9" type="ORF">BECKFM1743B_GA0114221_109093</name>
    <name evidence="2" type="ORF">BECKFM1743C_GA0114222_100554</name>
    <name evidence="5" type="ORF">BECKFM1743C_GA0114222_109173</name>
    <name evidence="7" type="ORF">BECKFM1743C_GA0114222_110202</name>
</gene>
<dbReference type="EMBL" id="CAADFA010001020">
    <property type="protein sequence ID" value="VFJ77707.1"/>
    <property type="molecule type" value="Genomic_DNA"/>
</dbReference>
<evidence type="ECO:0000313" key="4">
    <source>
        <dbReference type="EMBL" id="VFJ59093.1"/>
    </source>
</evidence>
<feature type="region of interest" description="Disordered" evidence="1">
    <location>
        <begin position="1"/>
        <end position="22"/>
    </location>
</feature>
<reference evidence="8" key="1">
    <citation type="submission" date="2019-02" db="EMBL/GenBank/DDBJ databases">
        <authorList>
            <person name="Gruber-Vodicka R. H."/>
            <person name="Seah K. B. B."/>
        </authorList>
    </citation>
    <scope>NUCLEOTIDE SEQUENCE</scope>
    <source>
        <strain evidence="3">BECK_BZ163</strain>
        <strain evidence="8">BECK_BZ164</strain>
        <strain evidence="2">BECK_BZ165</strain>
    </source>
</reference>
<protein>
    <recommendedName>
        <fullName evidence="10">Transposase DDE domain group 1</fullName>
    </recommendedName>
</protein>
<evidence type="ECO:0000313" key="3">
    <source>
        <dbReference type="EMBL" id="VFJ55726.1"/>
    </source>
</evidence>
<dbReference type="EMBL" id="CAADFA010000917">
    <property type="protein sequence ID" value="VFJ76216.1"/>
    <property type="molecule type" value="Genomic_DNA"/>
</dbReference>
<sequence length="83" mass="9114">MKKNTRSKARARTKKVHIQSTERGLTSQAGLIPVVKFLKKRGLLDALETFVPHARGSNAVYQLSDAMYLTVLGFIAGASSLLR</sequence>
<dbReference type="EMBL" id="CAADEZ010000954">
    <property type="protein sequence ID" value="VFJ76974.1"/>
    <property type="molecule type" value="Genomic_DNA"/>
</dbReference>
<dbReference type="EMBL" id="CAADFL010000909">
    <property type="protein sequence ID" value="VFK23191.1"/>
    <property type="molecule type" value="Genomic_DNA"/>
</dbReference>
<evidence type="ECO:0000313" key="7">
    <source>
        <dbReference type="EMBL" id="VFJ77707.1"/>
    </source>
</evidence>
<evidence type="ECO:0008006" key="10">
    <source>
        <dbReference type="Google" id="ProtNLM"/>
    </source>
</evidence>
<evidence type="ECO:0000313" key="2">
    <source>
        <dbReference type="EMBL" id="VFJ48135.1"/>
    </source>
</evidence>
<dbReference type="AlphaFoldDB" id="A0A450VT47"/>
<proteinExistence type="predicted"/>
<name>A0A450VT47_9GAMM</name>
<evidence type="ECO:0000313" key="5">
    <source>
        <dbReference type="EMBL" id="VFJ76216.1"/>
    </source>
</evidence>
<evidence type="ECO:0000256" key="1">
    <source>
        <dbReference type="SAM" id="MobiDB-lite"/>
    </source>
</evidence>
<evidence type="ECO:0000313" key="8">
    <source>
        <dbReference type="EMBL" id="VFK07981.1"/>
    </source>
</evidence>
<accession>A0A450VT47</accession>